<dbReference type="AlphaFoldDB" id="A0A1Y2H467"/>
<organism evidence="2 3">
    <name type="scientific">Catenaria anguillulae PL171</name>
    <dbReference type="NCBI Taxonomy" id="765915"/>
    <lineage>
        <taxon>Eukaryota</taxon>
        <taxon>Fungi</taxon>
        <taxon>Fungi incertae sedis</taxon>
        <taxon>Blastocladiomycota</taxon>
        <taxon>Blastocladiomycetes</taxon>
        <taxon>Blastocladiales</taxon>
        <taxon>Catenariaceae</taxon>
        <taxon>Catenaria</taxon>
    </lineage>
</organism>
<reference evidence="2 3" key="1">
    <citation type="submission" date="2016-07" db="EMBL/GenBank/DDBJ databases">
        <title>Pervasive Adenine N6-methylation of Active Genes in Fungi.</title>
        <authorList>
            <consortium name="DOE Joint Genome Institute"/>
            <person name="Mondo S.J."/>
            <person name="Dannebaum R.O."/>
            <person name="Kuo R.C."/>
            <person name="Labutti K."/>
            <person name="Haridas S."/>
            <person name="Kuo A."/>
            <person name="Salamov A."/>
            <person name="Ahrendt S.R."/>
            <person name="Lipzen A."/>
            <person name="Sullivan W."/>
            <person name="Andreopoulos W.B."/>
            <person name="Clum A."/>
            <person name="Lindquist E."/>
            <person name="Daum C."/>
            <person name="Ramamoorthy G.K."/>
            <person name="Gryganskyi A."/>
            <person name="Culley D."/>
            <person name="Magnuson J.K."/>
            <person name="James T.Y."/>
            <person name="O'Malley M.A."/>
            <person name="Stajich J.E."/>
            <person name="Spatafora J.W."/>
            <person name="Visel A."/>
            <person name="Grigoriev I.V."/>
        </authorList>
    </citation>
    <scope>NUCLEOTIDE SEQUENCE [LARGE SCALE GENOMIC DNA]</scope>
    <source>
        <strain evidence="2 3">PL171</strain>
    </source>
</reference>
<keyword evidence="3" id="KW-1185">Reference proteome</keyword>
<protein>
    <submittedName>
        <fullName evidence="2">Uncharacterized protein</fullName>
    </submittedName>
</protein>
<evidence type="ECO:0000256" key="1">
    <source>
        <dbReference type="SAM" id="MobiDB-lite"/>
    </source>
</evidence>
<proteinExistence type="predicted"/>
<dbReference type="Proteomes" id="UP000193411">
    <property type="component" value="Unassembled WGS sequence"/>
</dbReference>
<comment type="caution">
    <text evidence="2">The sequence shown here is derived from an EMBL/GenBank/DDBJ whole genome shotgun (WGS) entry which is preliminary data.</text>
</comment>
<sequence length="216" mass="23869">MPSSDGSVGYNLTAQELHANTADEAKEDTKHDKTGSSRATRRVMDPRSVSAAQVHEFHRRSLLPMDDPDWCDPTGGIPPRDKDGKIPSQYKVMIELMLYELYKRQEGTDLALVKAVEEDAAASLATHQGEWFQIHYTSGSGIHFVEEPPQGRVLEVLKEILKWLERVGHNLAPTCRQLIEAGFAAPMNDNKKTGPTRLALCNIFWAAGLVCSGLAS</sequence>
<feature type="compositionally biased region" description="Polar residues" evidence="1">
    <location>
        <begin position="1"/>
        <end position="14"/>
    </location>
</feature>
<gene>
    <name evidence="2" type="ORF">BCR44DRAFT_410371</name>
</gene>
<feature type="region of interest" description="Disordered" evidence="1">
    <location>
        <begin position="1"/>
        <end position="52"/>
    </location>
</feature>
<dbReference type="EMBL" id="MCFL01000207">
    <property type="protein sequence ID" value="ORZ29357.1"/>
    <property type="molecule type" value="Genomic_DNA"/>
</dbReference>
<evidence type="ECO:0000313" key="2">
    <source>
        <dbReference type="EMBL" id="ORZ29357.1"/>
    </source>
</evidence>
<accession>A0A1Y2H467</accession>
<feature type="compositionally biased region" description="Basic and acidic residues" evidence="1">
    <location>
        <begin position="21"/>
        <end position="35"/>
    </location>
</feature>
<evidence type="ECO:0000313" key="3">
    <source>
        <dbReference type="Proteomes" id="UP000193411"/>
    </source>
</evidence>
<name>A0A1Y2H467_9FUNG</name>